<evidence type="ECO:0000313" key="2">
    <source>
        <dbReference type="Proteomes" id="UP000492821"/>
    </source>
</evidence>
<feature type="compositionally biased region" description="Basic residues" evidence="1">
    <location>
        <begin position="160"/>
        <end position="170"/>
    </location>
</feature>
<dbReference type="AlphaFoldDB" id="A0A7E5A1V2"/>
<feature type="region of interest" description="Disordered" evidence="1">
    <location>
        <begin position="1"/>
        <end position="74"/>
    </location>
</feature>
<dbReference type="WBParaSite" id="Pan_g8695.t1">
    <property type="protein sequence ID" value="Pan_g8695.t1"/>
    <property type="gene ID" value="Pan_g8695"/>
</dbReference>
<feature type="compositionally biased region" description="Basic and acidic residues" evidence="1">
    <location>
        <begin position="42"/>
        <end position="74"/>
    </location>
</feature>
<feature type="compositionally biased region" description="Polar residues" evidence="1">
    <location>
        <begin position="1"/>
        <end position="10"/>
    </location>
</feature>
<dbReference type="Proteomes" id="UP000492821">
    <property type="component" value="Unassembled WGS sequence"/>
</dbReference>
<name>A0A7E5A1V2_PANRE</name>
<accession>A0A7E5A1V2</accession>
<feature type="compositionally biased region" description="Basic and acidic residues" evidence="1">
    <location>
        <begin position="171"/>
        <end position="184"/>
    </location>
</feature>
<evidence type="ECO:0000256" key="1">
    <source>
        <dbReference type="SAM" id="MobiDB-lite"/>
    </source>
</evidence>
<reference evidence="3" key="2">
    <citation type="submission" date="2020-10" db="UniProtKB">
        <authorList>
            <consortium name="WormBaseParasite"/>
        </authorList>
    </citation>
    <scope>IDENTIFICATION</scope>
</reference>
<organism evidence="2 3">
    <name type="scientific">Panagrellus redivivus</name>
    <name type="common">Microworm</name>
    <dbReference type="NCBI Taxonomy" id="6233"/>
    <lineage>
        <taxon>Eukaryota</taxon>
        <taxon>Metazoa</taxon>
        <taxon>Ecdysozoa</taxon>
        <taxon>Nematoda</taxon>
        <taxon>Chromadorea</taxon>
        <taxon>Rhabditida</taxon>
        <taxon>Tylenchina</taxon>
        <taxon>Panagrolaimomorpha</taxon>
        <taxon>Panagrolaimoidea</taxon>
        <taxon>Panagrolaimidae</taxon>
        <taxon>Panagrellus</taxon>
    </lineage>
</organism>
<proteinExistence type="predicted"/>
<sequence length="219" mass="25646">MSRQRSSYSQYDDYGAWMPPITNDRRDRSYSSRFPTFSGHSVRSDYKYNEVPRNGTNERRVSSHGQQYHDHIGKVRRREIIEYVVDGDRGGRRDRRRNRPHRPKPDIVLSSSRRGRRNKPQSKTVVIETRYITVPAKEEKKKRRGRDTKNGGGTANKTISKTRKMSKKPKGSSDKENEPPEEPKRRGKKRPKPEPITEAQLNAELEDYMKSSKHPRITI</sequence>
<feature type="region of interest" description="Disordered" evidence="1">
    <location>
        <begin position="86"/>
        <end position="219"/>
    </location>
</feature>
<keyword evidence="2" id="KW-1185">Reference proteome</keyword>
<feature type="compositionally biased region" description="Basic residues" evidence="1">
    <location>
        <begin position="92"/>
        <end position="102"/>
    </location>
</feature>
<feature type="compositionally biased region" description="Polar residues" evidence="1">
    <location>
        <begin position="31"/>
        <end position="41"/>
    </location>
</feature>
<reference evidence="2" key="1">
    <citation type="journal article" date="2013" name="Genetics">
        <title>The draft genome and transcriptome of Panagrellus redivivus are shaped by the harsh demands of a free-living lifestyle.</title>
        <authorList>
            <person name="Srinivasan J."/>
            <person name="Dillman A.R."/>
            <person name="Macchietto M.G."/>
            <person name="Heikkinen L."/>
            <person name="Lakso M."/>
            <person name="Fracchia K.M."/>
            <person name="Antoshechkin I."/>
            <person name="Mortazavi A."/>
            <person name="Wong G."/>
            <person name="Sternberg P.W."/>
        </authorList>
    </citation>
    <scope>NUCLEOTIDE SEQUENCE [LARGE SCALE GENOMIC DNA]</scope>
    <source>
        <strain evidence="2">MT8872</strain>
    </source>
</reference>
<evidence type="ECO:0000313" key="3">
    <source>
        <dbReference type="WBParaSite" id="Pan_g8695.t1"/>
    </source>
</evidence>
<protein>
    <submittedName>
        <fullName evidence="3">FoP_duplication domain-containing protein</fullName>
    </submittedName>
</protein>